<dbReference type="Proteomes" id="UP000681720">
    <property type="component" value="Unassembled WGS sequence"/>
</dbReference>
<evidence type="ECO:0000313" key="2">
    <source>
        <dbReference type="EMBL" id="CAF4932727.1"/>
    </source>
</evidence>
<accession>A0A8S3B5D3</accession>
<dbReference type="EMBL" id="CAJOBH010128454">
    <property type="protein sequence ID" value="CAF4745556.1"/>
    <property type="molecule type" value="Genomic_DNA"/>
</dbReference>
<dbReference type="Proteomes" id="UP000681967">
    <property type="component" value="Unassembled WGS sequence"/>
</dbReference>
<organism evidence="1 3">
    <name type="scientific">Rotaria magnacalcarata</name>
    <dbReference type="NCBI Taxonomy" id="392030"/>
    <lineage>
        <taxon>Eukaryota</taxon>
        <taxon>Metazoa</taxon>
        <taxon>Spiralia</taxon>
        <taxon>Gnathifera</taxon>
        <taxon>Rotifera</taxon>
        <taxon>Eurotatoria</taxon>
        <taxon>Bdelloidea</taxon>
        <taxon>Philodinida</taxon>
        <taxon>Philodinidae</taxon>
        <taxon>Rotaria</taxon>
    </lineage>
</organism>
<evidence type="ECO:0000313" key="1">
    <source>
        <dbReference type="EMBL" id="CAF4745556.1"/>
    </source>
</evidence>
<comment type="caution">
    <text evidence="1">The sequence shown here is derived from an EMBL/GenBank/DDBJ whole genome shotgun (WGS) entry which is preliminary data.</text>
</comment>
<feature type="non-terminal residue" evidence="1">
    <location>
        <position position="80"/>
    </location>
</feature>
<feature type="non-terminal residue" evidence="1">
    <location>
        <position position="1"/>
    </location>
</feature>
<proteinExistence type="predicted"/>
<protein>
    <submittedName>
        <fullName evidence="1">Uncharacterized protein</fullName>
    </submittedName>
</protein>
<name>A0A8S3B5D3_9BILA</name>
<dbReference type="EMBL" id="CAJOBJ010185053">
    <property type="protein sequence ID" value="CAF4932727.1"/>
    <property type="molecule type" value="Genomic_DNA"/>
</dbReference>
<sequence length="80" mass="9438">FSSSTITKEEFLTEAQHFPHTTPLQIDILFAITNQLHQNMAGKEVKNEYIEFNDFDTISAKEHLLPYRLRSEIIDEHYKI</sequence>
<evidence type="ECO:0000313" key="3">
    <source>
        <dbReference type="Proteomes" id="UP000681967"/>
    </source>
</evidence>
<dbReference type="AlphaFoldDB" id="A0A8S3B5D3"/>
<reference evidence="1" key="1">
    <citation type="submission" date="2021-02" db="EMBL/GenBank/DDBJ databases">
        <authorList>
            <person name="Nowell W R."/>
        </authorList>
    </citation>
    <scope>NUCLEOTIDE SEQUENCE</scope>
</reference>
<gene>
    <name evidence="1" type="ORF">BYL167_LOCUS45880</name>
    <name evidence="2" type="ORF">GIL414_LOCUS53394</name>
</gene>